<reference evidence="3" key="1">
    <citation type="journal article" date="2019" name="Int. J. Syst. Evol. Microbiol.">
        <title>The Global Catalogue of Microorganisms (GCM) 10K type strain sequencing project: providing services to taxonomists for standard genome sequencing and annotation.</title>
        <authorList>
            <consortium name="The Broad Institute Genomics Platform"/>
            <consortium name="The Broad Institute Genome Sequencing Center for Infectious Disease"/>
            <person name="Wu L."/>
            <person name="Ma J."/>
        </authorList>
    </citation>
    <scope>NUCLEOTIDE SEQUENCE [LARGE SCALE GENOMIC DNA]</scope>
    <source>
        <strain evidence="3">CGMCC 1.12766</strain>
    </source>
</reference>
<sequence>MIEVETCRAALLGSAERDVWRAFQAADPALASPYFSLGFLDAMSIVRRDTRVLVIRESGDIRGFLPFHKGALGHARPLGGPLSDHHGFIAAPGAVFDLQTVLRKAGLKVFDFFGALGTQTAFRDHAQEVDGSWVIDLSGGYDAWIDTRSAVEPKAFRNLRARRRKLEEETSSFRFRINDDRPDVLAKALEWKSAQYRRTSHFDVFSVDWTRKLIDTLLGGGLDNTSGLVSSLEINGQLAAAHVGMRSDTVLHYWFPVYDPAFSKLGPGLNLLLEIARGLSADGLNEIHLGPGEYDFKRELASWQFPLASGYATAPSLAGAARRIADRIENAAESLPLGVVSTLPGRAFRRIDRLAAFRAA</sequence>
<gene>
    <name evidence="2" type="ORF">GCM10007420_07560</name>
</gene>
<dbReference type="EMBL" id="BMFS01000002">
    <property type="protein sequence ID" value="GGG94502.1"/>
    <property type="molecule type" value="Genomic_DNA"/>
</dbReference>
<accession>A0ABQ1XIG8</accession>
<comment type="caution">
    <text evidence="2">The sequence shown here is derived from an EMBL/GenBank/DDBJ whole genome shotgun (WGS) entry which is preliminary data.</text>
</comment>
<dbReference type="InterPro" id="IPR016181">
    <property type="entry name" value="Acyl_CoA_acyltransferase"/>
</dbReference>
<dbReference type="InterPro" id="IPR038740">
    <property type="entry name" value="BioF2-like_GNAT_dom"/>
</dbReference>
<organism evidence="2 3">
    <name type="scientific">Glycocaulis albus</name>
    <dbReference type="NCBI Taxonomy" id="1382801"/>
    <lineage>
        <taxon>Bacteria</taxon>
        <taxon>Pseudomonadati</taxon>
        <taxon>Pseudomonadota</taxon>
        <taxon>Alphaproteobacteria</taxon>
        <taxon>Maricaulales</taxon>
        <taxon>Maricaulaceae</taxon>
        <taxon>Glycocaulis</taxon>
    </lineage>
</organism>
<dbReference type="Proteomes" id="UP000648722">
    <property type="component" value="Unassembled WGS sequence"/>
</dbReference>
<evidence type="ECO:0000313" key="2">
    <source>
        <dbReference type="EMBL" id="GGG94502.1"/>
    </source>
</evidence>
<dbReference type="Pfam" id="PF13480">
    <property type="entry name" value="Acetyltransf_6"/>
    <property type="match status" value="1"/>
</dbReference>
<dbReference type="SUPFAM" id="SSF55729">
    <property type="entry name" value="Acyl-CoA N-acyltransferases (Nat)"/>
    <property type="match status" value="1"/>
</dbReference>
<feature type="domain" description="BioF2-like acetyltransferase" evidence="1">
    <location>
        <begin position="154"/>
        <end position="298"/>
    </location>
</feature>
<protein>
    <submittedName>
        <fullName evidence="2">Polysaccharide biosynthesis protein CelD</fullName>
    </submittedName>
</protein>
<dbReference type="RefSeq" id="WP_188451214.1">
    <property type="nucleotide sequence ID" value="NZ_BMFS01000002.1"/>
</dbReference>
<name>A0ABQ1XIG8_9PROT</name>
<evidence type="ECO:0000313" key="3">
    <source>
        <dbReference type="Proteomes" id="UP000648722"/>
    </source>
</evidence>
<keyword evidence="3" id="KW-1185">Reference proteome</keyword>
<proteinExistence type="predicted"/>
<evidence type="ECO:0000259" key="1">
    <source>
        <dbReference type="Pfam" id="PF13480"/>
    </source>
</evidence>